<dbReference type="InterPro" id="IPR011701">
    <property type="entry name" value="MFS"/>
</dbReference>
<feature type="transmembrane region" description="Helical" evidence="4">
    <location>
        <begin position="367"/>
        <end position="387"/>
    </location>
</feature>
<evidence type="ECO:0000259" key="5">
    <source>
        <dbReference type="PROSITE" id="PS50850"/>
    </source>
</evidence>
<evidence type="ECO:0000256" key="4">
    <source>
        <dbReference type="SAM" id="Phobius"/>
    </source>
</evidence>
<feature type="transmembrane region" description="Helical" evidence="4">
    <location>
        <begin position="66"/>
        <end position="86"/>
    </location>
</feature>
<feature type="transmembrane region" description="Helical" evidence="4">
    <location>
        <begin position="302"/>
        <end position="321"/>
    </location>
</feature>
<feature type="transmembrane region" description="Helical" evidence="4">
    <location>
        <begin position="131"/>
        <end position="152"/>
    </location>
</feature>
<dbReference type="Pfam" id="PF07690">
    <property type="entry name" value="MFS_1"/>
    <property type="match status" value="1"/>
</dbReference>
<name>A0A2H0BKP8_9BACT</name>
<keyword evidence="2 4" id="KW-1133">Transmembrane helix</keyword>
<keyword evidence="1 4" id="KW-0812">Transmembrane</keyword>
<feature type="transmembrane region" description="Helical" evidence="4">
    <location>
        <begin position="92"/>
        <end position="111"/>
    </location>
</feature>
<feature type="transmembrane region" description="Helical" evidence="4">
    <location>
        <begin position="342"/>
        <end position="361"/>
    </location>
</feature>
<dbReference type="InterPro" id="IPR036259">
    <property type="entry name" value="MFS_trans_sf"/>
</dbReference>
<evidence type="ECO:0000256" key="1">
    <source>
        <dbReference type="ARBA" id="ARBA00022692"/>
    </source>
</evidence>
<dbReference type="PANTHER" id="PTHR23520:SF5">
    <property type="entry name" value="TRANSPORTER, PUTATIVE (AFU_ORTHOLOGUE AFUA_3G04000)-RELATED"/>
    <property type="match status" value="1"/>
</dbReference>
<reference evidence="6 7" key="1">
    <citation type="submission" date="2017-09" db="EMBL/GenBank/DDBJ databases">
        <title>Depth-based differentiation of microbial function through sediment-hosted aquifers and enrichment of novel symbionts in the deep terrestrial subsurface.</title>
        <authorList>
            <person name="Probst A.J."/>
            <person name="Ladd B."/>
            <person name="Jarett J.K."/>
            <person name="Geller-Mcgrath D.E."/>
            <person name="Sieber C.M."/>
            <person name="Emerson J.B."/>
            <person name="Anantharaman K."/>
            <person name="Thomas B.C."/>
            <person name="Malmstrom R."/>
            <person name="Stieglmeier M."/>
            <person name="Klingl A."/>
            <person name="Woyke T."/>
            <person name="Ryan C.M."/>
            <person name="Banfield J.F."/>
        </authorList>
    </citation>
    <scope>NUCLEOTIDE SEQUENCE [LARGE SCALE GENOMIC DNA]</scope>
    <source>
        <strain evidence="6">CG22_combo_CG10-13_8_21_14_all_37_9</strain>
    </source>
</reference>
<dbReference type="Gene3D" id="1.20.1250.20">
    <property type="entry name" value="MFS general substrate transporter like domains"/>
    <property type="match status" value="2"/>
</dbReference>
<dbReference type="Proteomes" id="UP000229334">
    <property type="component" value="Unassembled WGS sequence"/>
</dbReference>
<gene>
    <name evidence="6" type="ORF">COX02_01965</name>
</gene>
<protein>
    <recommendedName>
        <fullName evidence="5">Major facilitator superfamily (MFS) profile domain-containing protein</fullName>
    </recommendedName>
</protein>
<dbReference type="EMBL" id="PCSX01000030">
    <property type="protein sequence ID" value="PIP58119.1"/>
    <property type="molecule type" value="Genomic_DNA"/>
</dbReference>
<feature type="transmembrane region" description="Helical" evidence="4">
    <location>
        <begin position="214"/>
        <end position="235"/>
    </location>
</feature>
<feature type="transmembrane region" description="Helical" evidence="4">
    <location>
        <begin position="12"/>
        <end position="32"/>
    </location>
</feature>
<evidence type="ECO:0000313" key="7">
    <source>
        <dbReference type="Proteomes" id="UP000229334"/>
    </source>
</evidence>
<accession>A0A2H0BKP8</accession>
<dbReference type="GO" id="GO:0022857">
    <property type="term" value="F:transmembrane transporter activity"/>
    <property type="evidence" value="ECO:0007669"/>
    <property type="project" value="InterPro"/>
</dbReference>
<feature type="transmembrane region" description="Helical" evidence="4">
    <location>
        <begin position="247"/>
        <end position="266"/>
    </location>
</feature>
<dbReference type="PANTHER" id="PTHR23520">
    <property type="entry name" value="TRANSPORTER, PUTATIVE (AFU_ORTHOLOGUE AFUA_3G04000)-RELATED"/>
    <property type="match status" value="1"/>
</dbReference>
<evidence type="ECO:0000313" key="6">
    <source>
        <dbReference type="EMBL" id="PIP58119.1"/>
    </source>
</evidence>
<dbReference type="AlphaFoldDB" id="A0A2H0BKP8"/>
<sequence>MSTKILRHHTYWAVFFMAFYSSLPAYINSSFLSQRVSAQAIGLVYSASSILIILAILKLNYFLNRFGLLTTTIFLSVLASLVILPLVLGGPFWLVIGTFIIYLALGSIIRYQLDIYLENISNNANTGAIRAWSLTALNIAWLGSPLLAAWLLGVGNYALVFLISALTLLPFILLLTFFMTEYFPQPNSKANSIFYNFYLLRSQKNQNSHDLKNILLIDFALNFFYSLMVIYMPLYLHTKIGLTWTEIGFAFSIMLLPFVLFEIPLGRLADKVYGEKEILIAGLTLTGLATIVAGLFSGSNWIWWAVILFATRTGAASVEIMKETYLFKKINSQDIAIIGLSRLNSPLASLVGPLLGGLILLVANFHWLFVLLGIFILTMIINAYRLVDTR</sequence>
<feature type="transmembrane region" description="Helical" evidence="4">
    <location>
        <begin position="278"/>
        <end position="296"/>
    </location>
</feature>
<keyword evidence="3 4" id="KW-0472">Membrane</keyword>
<comment type="caution">
    <text evidence="6">The sequence shown here is derived from an EMBL/GenBank/DDBJ whole genome shotgun (WGS) entry which is preliminary data.</text>
</comment>
<dbReference type="SUPFAM" id="SSF103473">
    <property type="entry name" value="MFS general substrate transporter"/>
    <property type="match status" value="2"/>
</dbReference>
<dbReference type="PROSITE" id="PS50850">
    <property type="entry name" value="MFS"/>
    <property type="match status" value="1"/>
</dbReference>
<evidence type="ECO:0000256" key="3">
    <source>
        <dbReference type="ARBA" id="ARBA00023136"/>
    </source>
</evidence>
<dbReference type="InterPro" id="IPR020846">
    <property type="entry name" value="MFS_dom"/>
</dbReference>
<organism evidence="6 7">
    <name type="scientific">Candidatus Vogelbacteria bacterium CG22_combo_CG10-13_8_21_14_all_37_9</name>
    <dbReference type="NCBI Taxonomy" id="1975046"/>
    <lineage>
        <taxon>Bacteria</taxon>
        <taxon>Candidatus Vogeliibacteriota</taxon>
    </lineage>
</organism>
<evidence type="ECO:0000256" key="2">
    <source>
        <dbReference type="ARBA" id="ARBA00022989"/>
    </source>
</evidence>
<proteinExistence type="predicted"/>
<feature type="transmembrane region" description="Helical" evidence="4">
    <location>
        <begin position="38"/>
        <end position="59"/>
    </location>
</feature>
<feature type="domain" description="Major facilitator superfamily (MFS) profile" evidence="5">
    <location>
        <begin position="162"/>
        <end position="390"/>
    </location>
</feature>
<feature type="transmembrane region" description="Helical" evidence="4">
    <location>
        <begin position="158"/>
        <end position="179"/>
    </location>
</feature>